<keyword evidence="3" id="KW-0378">Hydrolase</keyword>
<feature type="region of interest" description="Disordered" evidence="1">
    <location>
        <begin position="2836"/>
        <end position="2866"/>
    </location>
</feature>
<dbReference type="Gene3D" id="3.90.70.10">
    <property type="entry name" value="Cysteine proteinases"/>
    <property type="match status" value="2"/>
</dbReference>
<dbReference type="InterPro" id="IPR001394">
    <property type="entry name" value="Peptidase_C19_UCH"/>
</dbReference>
<dbReference type="InterPro" id="IPR016024">
    <property type="entry name" value="ARM-type_fold"/>
</dbReference>
<dbReference type="InterPro" id="IPR028889">
    <property type="entry name" value="USP"/>
</dbReference>
<protein>
    <submittedName>
        <fullName evidence="3">Ubiquitin carboxyl-terminal hydrolase 9/24</fullName>
        <ecNumber evidence="3">3.4.19.12</ecNumber>
    </submittedName>
</protein>
<evidence type="ECO:0000313" key="4">
    <source>
        <dbReference type="Proteomes" id="UP000198406"/>
    </source>
</evidence>
<dbReference type="PROSITE" id="PS50235">
    <property type="entry name" value="USP_3"/>
    <property type="match status" value="1"/>
</dbReference>
<dbReference type="GO" id="GO:0016579">
    <property type="term" value="P:protein deubiquitination"/>
    <property type="evidence" value="ECO:0007669"/>
    <property type="project" value="InterPro"/>
</dbReference>
<dbReference type="Pfam" id="PF00443">
    <property type="entry name" value="UCH"/>
    <property type="match status" value="1"/>
</dbReference>
<dbReference type="InParanoid" id="A0A1Z5K2Z6"/>
<dbReference type="InterPro" id="IPR050164">
    <property type="entry name" value="Peptidase_C19"/>
</dbReference>
<dbReference type="SUPFAM" id="SSF54001">
    <property type="entry name" value="Cysteine proteinases"/>
    <property type="match status" value="1"/>
</dbReference>
<sequence>MTAENETSDAGYQYDSSVVAPPEVIQLWIEVGNGLDKNQTVVWKSAVESLDHAFKYLRHEPRARTFVEGYMTSIISILVEQQPSKIGIHERNCVQDSLMLAVRIVAEDLAIQVRRQGTSALLPTLSHALNKKKAFYKGSKGGSWNTNQHHHMVGMPEVRLRTMEVFRAEDGFRRLHDYLQMQLVKKTTFPVLPWVHEILCAIYDGIPARATSEPDQDIEEDAILISNDIIQFISACTDEELKKIPTDDLKVIQSDLQHIFDRLVATRRSSTNMFYAFWRDLVLRLIRSQSLPLKLFGWEQVADLIRACESHRPPPREYLVSNAGNTFANGVYTFNGEVTPDGYARQGTEFSYVLEIPSDDPNGASKKLTLFRCTMRSQQKWWFLSEADEEQPGTDRDIDYYQHRAKDYGDPYPPEQGWVACKNSGIEPPPILKAQGLLVPPGAEFETLEHQLAKWAIENEIVEQVLGDTTIHREVVSRSTGLIKFLAAMCARVPPSGNQYCLQTSHLLFAWKTCTRKADAAVSLQVYQLLVSILPLCPISLAIPLLQAIQASLRDDSEKRDYLFEVSEFCSALASGIVMDSKDPSKSNLSDEAREEVLNLLWSVLTHSEASSLKPYDSLKQYFIYELKVEPKGSEHRERFLQSCVAVLTQNERIRSAPLDEAQALRTVKLFDFVFRACPKPQAEKLAARENGSLPSLIFHELTAYLDRRKLNGRETSLDDKVHEHALIERLKIIRHIFGLAMDPLSADSLKDLWDRCDNTLDREAVMVFISDASQNGKPSGDGPDNIVSAAISEEVCTSVFLDLFCSPNMNYSGLGPNGYGSFQDLFSQHRVSFANTALKRSALDALWRICLSVENDLVAERAMNDLLAVYISLRAPQLPPIGYEIGTDTMAIDESDDSFESRISECLLKLVGDLSGPSSLVDLSVQRCLRILKAAIGETSQDPSSTMSTISRLLQLSSDSNFDDAMRCLPHKMRGRACCRRIGVIAKGPSQRPLSTTKFSLEVHPLETLGSLKGKIAYKCKCPLASVKPVQINGRGVGVGLRYQPADPVPVSVNIAADDITMDELGVVHGCELVFTVSERISTVDTPVPPAQASRGAFPSNLSSVFFDDSCFAEKLHGRLLSLLAAPPSDERGASQTAVSPLTQKLVWDLLLAMPTDSVVANKVMSIHNVSGGDSVSDPMEVDSSGDAWSQLIDVRTFDSSVYTLMTIDSFLQPAPEALSLLPHDQRTAHGVKYIENSGAFRRAFIDGGGFSAVVQFFSASYGGSTRQDKVRRGNAVALRVLKSCLFGDEGDANVTMADEVGIKLLQSLSDVNGLLTSLTSMVVDDDGISSSTISDVLRFFSLLFQSPKAAECFIALASAEKFLVTLLLWDGGSDAVKTSSSISAAMQVRKAAHDLIIQVPLLVNSALPWLMNAVKNIDSSLDCATEFFDVLEKLVDGNSYGTSSRMVAEDDLRSLATTLCQKLAACPRPANETDASEQSTGVLCGCLKLLRALIEKGGGAIFKESTSVFFSGDVNTEERWSTLRPPARGMLAIVANSFSSRSPADDAALVDLMGAIFDGFLAPNASTGVSICCDRESRRRGFEVVATAARLCESDIGYDILVSKIEQLISCTAPSLRHRWGQFGSGGENRGRNRSSSKYSGLRNQGCTCYMNSVLQQLFMMPDILDSMCAAPLPTALRSSSTPATPGGEELVGKKISLQWDSGVSYDAVVESFNQSTGAHIIQYLPIQIATPRTTHQAQHEESSPIPPSLPDEFVLINGRPGKETGIFELVGGSSQADANLMLAENSPNDELKESVDEAMSRHLFEEVQRTFIHLKEGPKGRCFDPRALVEACACLKLEFDVWQQNDASEFATKFLDRLEITLKKWAPEQFDYMDHALGIKQTKQKICKECGLKTNREEKLLNIDCQIRGKSDIHEALGAMTEVEIMEGSNKVFCDNCKKNTDTILRTAISTLPNMLILSLKRFDLDFTTFETVKLNSRCAFGETLNLKPYTLEGLESSEQDASAGNSPMDTGETGKEALHVLPDEDYEYRLVGVLVHAGVAQGGHYYSFIKERGPGTNADKWYRFDDEDVTPFDPAMIESECFGGRVRKETKWPNGQLHTVEQEQFANALMLFYEKVKPTEVPEKEKRDDTSTPKYDVSTGYDVYVPDVKTSTAAHRWQSFLFDGEFQTFLLSLLGRCRIPNTSPSRGIDPKRQTWTTPAISMLISYGFDVLFYSSELGTLNDWVSKLEELLSSDRESAVSFVRNLARKTLTVGENWLRTFLLECPQKNIRLAAARIFSVATISAVFEEFLPFQNWSRAWKEQVAEIERTSGNTVSSPMPTRLEGRWSLHEDVDQMVNGTASSIGIILSHVNVLLESIPRSWRFATEACVYIKNLAKLSFEGKPVFQRPMVNALLSARLAALLGRERSPNSVRLAFPGATMSQEVANIQAKAESSSSMHAIPMTNNAMMNSNDLNSQRGPLHSDYMSILEALICVGGMSSADHVPLLHNSDEFGRSRLRPHISEKASKALQTIFEEFCEAGSPGMGKRELEDYLCIVEPNQRAVAQQKSNDIMLKYQPAGEGTGTKGELVLNLEGFLAYYRDCVQSNDARLRNDLHIFGFRPDLSRRSKESRVISHGGRESLRESFESVALDVSGLYRENHFDVGNLASAVLLMTPSIFTMAYTVSEPLMQYLAALSVYRKDAEPLIVRTLQIIYQTPTDWSGNERIGPAISVLQTIASTPGEHQQINIAKIMRSASKPARSVNFGCGLLEVTKALESMTRSAHYNNEVYLHLARYMEILRSMYKLLPVYHWMSENRPLWAFIERDLLDPRSRMHQQDRSDYAQREVGHAAPLDHNIHSDSDVAGMNDSEDDEDSHYDTADGNCAPVANDGPFQVFVQGAGNPAVDGVYSQDGFFSNACRYTKHGRWKDTDYKFYIFQCPVSNNTRHWYISIVPYGGNPGTSSDIDFYTAPVQEDCVHVPPKIGWVKANEGRDPSPMLAFRFAGDLENSDAQLNKPFEENSDNGTRHAYV</sequence>
<dbReference type="EC" id="3.4.19.12" evidence="3"/>
<dbReference type="EMBL" id="BDSP01000147">
    <property type="protein sequence ID" value="GAX20398.1"/>
    <property type="molecule type" value="Genomic_DNA"/>
</dbReference>
<feature type="region of interest" description="Disordered" evidence="1">
    <location>
        <begin position="1624"/>
        <end position="1644"/>
    </location>
</feature>
<dbReference type="PROSITE" id="PS00973">
    <property type="entry name" value="USP_2"/>
    <property type="match status" value="1"/>
</dbReference>
<dbReference type="GO" id="GO:0005634">
    <property type="term" value="C:nucleus"/>
    <property type="evidence" value="ECO:0007669"/>
    <property type="project" value="TreeGrafter"/>
</dbReference>
<dbReference type="SUPFAM" id="SSF48371">
    <property type="entry name" value="ARM repeat"/>
    <property type="match status" value="1"/>
</dbReference>
<comment type="caution">
    <text evidence="3">The sequence shown here is derived from an EMBL/GenBank/DDBJ whole genome shotgun (WGS) entry which is preliminary data.</text>
</comment>
<name>A0A1Z5K2Z6_FISSO</name>
<evidence type="ECO:0000256" key="1">
    <source>
        <dbReference type="SAM" id="MobiDB-lite"/>
    </source>
</evidence>
<dbReference type="PANTHER" id="PTHR24006:SF827">
    <property type="entry name" value="UBIQUITIN CARBOXYL-TERMINAL HYDROLASE 34"/>
    <property type="match status" value="1"/>
</dbReference>
<dbReference type="GO" id="GO:0004843">
    <property type="term" value="F:cysteine-type deubiquitinase activity"/>
    <property type="evidence" value="ECO:0007669"/>
    <property type="project" value="UniProtKB-EC"/>
</dbReference>
<dbReference type="OrthoDB" id="289038at2759"/>
<keyword evidence="4" id="KW-1185">Reference proteome</keyword>
<dbReference type="GO" id="GO:0005829">
    <property type="term" value="C:cytosol"/>
    <property type="evidence" value="ECO:0007669"/>
    <property type="project" value="TreeGrafter"/>
</dbReference>
<organism evidence="3 4">
    <name type="scientific">Fistulifera solaris</name>
    <name type="common">Oleaginous diatom</name>
    <dbReference type="NCBI Taxonomy" id="1519565"/>
    <lineage>
        <taxon>Eukaryota</taxon>
        <taxon>Sar</taxon>
        <taxon>Stramenopiles</taxon>
        <taxon>Ochrophyta</taxon>
        <taxon>Bacillariophyta</taxon>
        <taxon>Bacillariophyceae</taxon>
        <taxon>Bacillariophycidae</taxon>
        <taxon>Naviculales</taxon>
        <taxon>Naviculaceae</taxon>
        <taxon>Fistulifera</taxon>
    </lineage>
</organism>
<evidence type="ECO:0000259" key="2">
    <source>
        <dbReference type="PROSITE" id="PS50235"/>
    </source>
</evidence>
<dbReference type="PANTHER" id="PTHR24006">
    <property type="entry name" value="UBIQUITIN CARBOXYL-TERMINAL HYDROLASE"/>
    <property type="match status" value="1"/>
</dbReference>
<gene>
    <name evidence="3" type="ORF">FisN_9Hh118</name>
</gene>
<evidence type="ECO:0000313" key="3">
    <source>
        <dbReference type="EMBL" id="GAX20398.1"/>
    </source>
</evidence>
<reference evidence="3 4" key="1">
    <citation type="journal article" date="2015" name="Plant Cell">
        <title>Oil accumulation by the oleaginous diatom Fistulifera solaris as revealed by the genome and transcriptome.</title>
        <authorList>
            <person name="Tanaka T."/>
            <person name="Maeda Y."/>
            <person name="Veluchamy A."/>
            <person name="Tanaka M."/>
            <person name="Abida H."/>
            <person name="Marechal E."/>
            <person name="Bowler C."/>
            <person name="Muto M."/>
            <person name="Sunaga Y."/>
            <person name="Tanaka M."/>
            <person name="Yoshino T."/>
            <person name="Taniguchi T."/>
            <person name="Fukuda Y."/>
            <person name="Nemoto M."/>
            <person name="Matsumoto M."/>
            <person name="Wong P.S."/>
            <person name="Aburatani S."/>
            <person name="Fujibuchi W."/>
        </authorList>
    </citation>
    <scope>NUCLEOTIDE SEQUENCE [LARGE SCALE GENOMIC DNA]</scope>
    <source>
        <strain evidence="3 4">JPCC DA0580</strain>
    </source>
</reference>
<dbReference type="Proteomes" id="UP000198406">
    <property type="component" value="Unassembled WGS sequence"/>
</dbReference>
<accession>A0A1Z5K2Z6</accession>
<feature type="domain" description="USP" evidence="2">
    <location>
        <begin position="1642"/>
        <end position="2120"/>
    </location>
</feature>
<dbReference type="InterPro" id="IPR038765">
    <property type="entry name" value="Papain-like_cys_pep_sf"/>
</dbReference>
<proteinExistence type="predicted"/>
<dbReference type="InterPro" id="IPR018200">
    <property type="entry name" value="USP_CS"/>
</dbReference>